<dbReference type="Gene3D" id="3.30.420.10">
    <property type="entry name" value="Ribonuclease H-like superfamily/Ribonuclease H"/>
    <property type="match status" value="1"/>
</dbReference>
<dbReference type="PANTHER" id="PTHR47515:SF1">
    <property type="entry name" value="BLR2054 PROTEIN"/>
    <property type="match status" value="1"/>
</dbReference>
<dbReference type="GO" id="GO:0003676">
    <property type="term" value="F:nucleic acid binding"/>
    <property type="evidence" value="ECO:0007669"/>
    <property type="project" value="InterPro"/>
</dbReference>
<sequence length="284" mass="33532">MKDLPSRTTFANVLKRNNYVEIEKSKPQKPLIRFERDYPNDLWQVDFKGHFGMTDGNRCYPLTVLDDCTRYSLCLDAKSNEQGPGVFESFTRLFTEFGLPKDILCDNGNPWGDSKNGYTLFEIWLMQLGILPIHIRPYRPQTQGKEERFHRTLSKELLARQQIEDILDAQEKFDKWRYVYNYIRPHHALNLDVPADHYKPSIRKMPRVPKEPEYSGANIIKVDYKGYIRINGFKYYFSESFANRYVQLETIDNHIISINYGEFSIARVNTDEGLIISKRIRRKV</sequence>
<dbReference type="InterPro" id="IPR036397">
    <property type="entry name" value="RNaseH_sf"/>
</dbReference>
<feature type="domain" description="Integrase catalytic" evidence="1">
    <location>
        <begin position="35"/>
        <end position="202"/>
    </location>
</feature>
<dbReference type="GO" id="GO:0015074">
    <property type="term" value="P:DNA integration"/>
    <property type="evidence" value="ECO:0007669"/>
    <property type="project" value="InterPro"/>
</dbReference>
<dbReference type="InterPro" id="IPR012337">
    <property type="entry name" value="RNaseH-like_sf"/>
</dbReference>
<evidence type="ECO:0000313" key="3">
    <source>
        <dbReference type="Proteomes" id="UP000579281"/>
    </source>
</evidence>
<protein>
    <submittedName>
        <fullName evidence="2">Transposase InsO family protein</fullName>
    </submittedName>
</protein>
<dbReference type="PROSITE" id="PS50994">
    <property type="entry name" value="INTEGRASE"/>
    <property type="match status" value="1"/>
</dbReference>
<dbReference type="Pfam" id="PF13683">
    <property type="entry name" value="rve_3"/>
    <property type="match status" value="1"/>
</dbReference>
<evidence type="ECO:0000313" key="2">
    <source>
        <dbReference type="EMBL" id="MBB6218151.1"/>
    </source>
</evidence>
<name>A0A841KXH9_9FIRM</name>
<dbReference type="EMBL" id="JACHEN010000034">
    <property type="protein sequence ID" value="MBB6218151.1"/>
    <property type="molecule type" value="Genomic_DNA"/>
</dbReference>
<comment type="caution">
    <text evidence="2">The sequence shown here is derived from an EMBL/GenBank/DDBJ whole genome shotgun (WGS) entry which is preliminary data.</text>
</comment>
<organism evidence="2 3">
    <name type="scientific">Anaerosolibacter carboniphilus</name>
    <dbReference type="NCBI Taxonomy" id="1417629"/>
    <lineage>
        <taxon>Bacteria</taxon>
        <taxon>Bacillati</taxon>
        <taxon>Bacillota</taxon>
        <taxon>Clostridia</taxon>
        <taxon>Peptostreptococcales</taxon>
        <taxon>Thermotaleaceae</taxon>
        <taxon>Anaerosolibacter</taxon>
    </lineage>
</organism>
<dbReference type="SUPFAM" id="SSF53098">
    <property type="entry name" value="Ribonuclease H-like"/>
    <property type="match status" value="1"/>
</dbReference>
<keyword evidence="3" id="KW-1185">Reference proteome</keyword>
<dbReference type="AlphaFoldDB" id="A0A841KXH9"/>
<evidence type="ECO:0000259" key="1">
    <source>
        <dbReference type="PROSITE" id="PS50994"/>
    </source>
</evidence>
<gene>
    <name evidence="2" type="ORF">HNQ80_004291</name>
</gene>
<proteinExistence type="predicted"/>
<dbReference type="Proteomes" id="UP000579281">
    <property type="component" value="Unassembled WGS sequence"/>
</dbReference>
<accession>A0A841KXH9</accession>
<dbReference type="RefSeq" id="WP_184312649.1">
    <property type="nucleotide sequence ID" value="NZ_JACHEN010000034.1"/>
</dbReference>
<dbReference type="PANTHER" id="PTHR47515">
    <property type="entry name" value="LOW CALCIUM RESPONSE LOCUS PROTEIN T"/>
    <property type="match status" value="1"/>
</dbReference>
<reference evidence="2 3" key="1">
    <citation type="submission" date="2020-08" db="EMBL/GenBank/DDBJ databases">
        <title>Genomic Encyclopedia of Type Strains, Phase IV (KMG-IV): sequencing the most valuable type-strain genomes for metagenomic binning, comparative biology and taxonomic classification.</title>
        <authorList>
            <person name="Goeker M."/>
        </authorList>
    </citation>
    <scope>NUCLEOTIDE SEQUENCE [LARGE SCALE GENOMIC DNA]</scope>
    <source>
        <strain evidence="2 3">DSM 103526</strain>
    </source>
</reference>
<dbReference type="InterPro" id="IPR001584">
    <property type="entry name" value="Integrase_cat-core"/>
</dbReference>